<dbReference type="Gene3D" id="3.30.70.660">
    <property type="entry name" value="Pseudouridine synthase I, catalytic domain, C-terminal subdomain"/>
    <property type="match status" value="1"/>
</dbReference>
<dbReference type="FunFam" id="3.30.70.580:FF:000001">
    <property type="entry name" value="tRNA pseudouridine synthase A"/>
    <property type="match status" value="1"/>
</dbReference>
<name>A0A084TIX7_9FLAO</name>
<sequence>MRYFIELSYNGKAYHGWQNQPNAISVQEVLENALSKVLRVPIAIVGAGRTDAGVHAMQMFAHFDVAEPFSVQDLVYKLNSFLPKDIAIHDIFRVNDQAHARFDATSRAYVYRIALKKNVFNQDTAYSLRVPLNIDDLRAASKVLFDYKDFQCFSKSNTDVKTYNCKIMAADWRLVEDELHFYIKADRFLRNMVRAIVGTLINVGQGKITVAQMHDIIASKDRSCAGYSVPAHGLYLKEVTYPENIKTIG</sequence>
<dbReference type="OrthoDB" id="9811823at2"/>
<feature type="domain" description="Pseudouridine synthase I TruA alpha/beta" evidence="8">
    <location>
        <begin position="8"/>
        <end position="103"/>
    </location>
</feature>
<protein>
    <recommendedName>
        <fullName evidence="4">tRNA pseudouridine synthase A</fullName>
        <ecNumber evidence="4">5.4.99.12</ecNumber>
    </recommendedName>
    <alternativeName>
        <fullName evidence="4">tRNA pseudouridine(38-40) synthase</fullName>
    </alternativeName>
    <alternativeName>
        <fullName evidence="4">tRNA pseudouridylate synthase I</fullName>
    </alternativeName>
    <alternativeName>
        <fullName evidence="4">tRNA-uridine isomerase I</fullName>
    </alternativeName>
</protein>
<comment type="function">
    <text evidence="4">Formation of pseudouridine at positions 38, 39 and 40 in the anticodon stem and loop of transfer RNAs.</text>
</comment>
<dbReference type="InterPro" id="IPR020103">
    <property type="entry name" value="PsdUridine_synth_cat_dom_sf"/>
</dbReference>
<feature type="domain" description="Pseudouridine synthase I TruA alpha/beta" evidence="8">
    <location>
        <begin position="148"/>
        <end position="242"/>
    </location>
</feature>
<dbReference type="AlphaFoldDB" id="A0A084TIX7"/>
<dbReference type="InterPro" id="IPR001406">
    <property type="entry name" value="PsdUridine_synth_TruA"/>
</dbReference>
<dbReference type="GO" id="GO:0160147">
    <property type="term" value="F:tRNA pseudouridine(38-40) synthase activity"/>
    <property type="evidence" value="ECO:0007669"/>
    <property type="project" value="UniProtKB-EC"/>
</dbReference>
<gene>
    <name evidence="4" type="primary">truA</name>
    <name evidence="9" type="ORF">IA57_09360</name>
</gene>
<comment type="subunit">
    <text evidence="4">Homodimer.</text>
</comment>
<dbReference type="PIRSF" id="PIRSF001430">
    <property type="entry name" value="tRNA_psdUrid_synth"/>
    <property type="match status" value="1"/>
</dbReference>
<dbReference type="EMBL" id="JPFK01000007">
    <property type="protein sequence ID" value="KFB00663.1"/>
    <property type="molecule type" value="Genomic_DNA"/>
</dbReference>
<feature type="active site" description="Nucleophile" evidence="4 5">
    <location>
        <position position="51"/>
    </location>
</feature>
<dbReference type="GO" id="GO:0031119">
    <property type="term" value="P:tRNA pseudouridine synthesis"/>
    <property type="evidence" value="ECO:0007669"/>
    <property type="project" value="UniProtKB-UniRule"/>
</dbReference>
<comment type="catalytic activity">
    <reaction evidence="4 7">
        <text>uridine(38/39/40) in tRNA = pseudouridine(38/39/40) in tRNA</text>
        <dbReference type="Rhea" id="RHEA:22376"/>
        <dbReference type="Rhea" id="RHEA-COMP:10085"/>
        <dbReference type="Rhea" id="RHEA-COMP:10087"/>
        <dbReference type="ChEBI" id="CHEBI:65314"/>
        <dbReference type="ChEBI" id="CHEBI:65315"/>
        <dbReference type="EC" id="5.4.99.12"/>
    </reaction>
</comment>
<dbReference type="PANTHER" id="PTHR11142:SF0">
    <property type="entry name" value="TRNA PSEUDOURIDINE SYNTHASE-LIKE 1"/>
    <property type="match status" value="1"/>
</dbReference>
<comment type="caution">
    <text evidence="4">Lacks conserved residue(s) required for the propagation of feature annotation.</text>
</comment>
<evidence type="ECO:0000256" key="4">
    <source>
        <dbReference type="HAMAP-Rule" id="MF_00171"/>
    </source>
</evidence>
<dbReference type="RefSeq" id="WP_036122280.1">
    <property type="nucleotide sequence ID" value="NZ_BMET01000006.1"/>
</dbReference>
<evidence type="ECO:0000313" key="10">
    <source>
        <dbReference type="Proteomes" id="UP000028521"/>
    </source>
</evidence>
<evidence type="ECO:0000256" key="1">
    <source>
        <dbReference type="ARBA" id="ARBA00009375"/>
    </source>
</evidence>
<dbReference type="SUPFAM" id="SSF55120">
    <property type="entry name" value="Pseudouridine synthase"/>
    <property type="match status" value="1"/>
</dbReference>
<comment type="similarity">
    <text evidence="1 4 7">Belongs to the tRNA pseudouridine synthase TruA family.</text>
</comment>
<dbReference type="NCBIfam" id="TIGR00071">
    <property type="entry name" value="hisT_truA"/>
    <property type="match status" value="1"/>
</dbReference>
<evidence type="ECO:0000256" key="6">
    <source>
        <dbReference type="PIRSR" id="PIRSR001430-2"/>
    </source>
</evidence>
<organism evidence="9 10">
    <name type="scientific">Mangrovimonas yunxiaonensis</name>
    <dbReference type="NCBI Taxonomy" id="1197477"/>
    <lineage>
        <taxon>Bacteria</taxon>
        <taxon>Pseudomonadati</taxon>
        <taxon>Bacteroidota</taxon>
        <taxon>Flavobacteriia</taxon>
        <taxon>Flavobacteriales</taxon>
        <taxon>Flavobacteriaceae</taxon>
        <taxon>Mangrovimonas</taxon>
    </lineage>
</organism>
<comment type="caution">
    <text evidence="9">The sequence shown here is derived from an EMBL/GenBank/DDBJ whole genome shotgun (WGS) entry which is preliminary data.</text>
</comment>
<dbReference type="GO" id="GO:0003723">
    <property type="term" value="F:RNA binding"/>
    <property type="evidence" value="ECO:0007669"/>
    <property type="project" value="InterPro"/>
</dbReference>
<dbReference type="EC" id="5.4.99.12" evidence="4"/>
<dbReference type="InterPro" id="IPR020095">
    <property type="entry name" value="PsdUridine_synth_TruA_C"/>
</dbReference>
<evidence type="ECO:0000256" key="3">
    <source>
        <dbReference type="ARBA" id="ARBA00023235"/>
    </source>
</evidence>
<evidence type="ECO:0000256" key="2">
    <source>
        <dbReference type="ARBA" id="ARBA00022694"/>
    </source>
</evidence>
<evidence type="ECO:0000313" key="9">
    <source>
        <dbReference type="EMBL" id="KFB00663.1"/>
    </source>
</evidence>
<dbReference type="PANTHER" id="PTHR11142">
    <property type="entry name" value="PSEUDOURIDYLATE SYNTHASE"/>
    <property type="match status" value="1"/>
</dbReference>
<dbReference type="InterPro" id="IPR020097">
    <property type="entry name" value="PsdUridine_synth_TruA_a/b_dom"/>
</dbReference>
<dbReference type="STRING" id="1197477.IA57_09360"/>
<accession>A0A084TIX7</accession>
<evidence type="ECO:0000259" key="8">
    <source>
        <dbReference type="Pfam" id="PF01416"/>
    </source>
</evidence>
<reference evidence="9 10" key="1">
    <citation type="journal article" date="2014" name="Genome Announc.">
        <title>Draft Genome Sequence of the Algicidal Bacterium Mangrovimonas yunxiaonensis Strain LY01.</title>
        <authorList>
            <person name="Li Y."/>
            <person name="Zhu H."/>
            <person name="Li C."/>
            <person name="Zhang H."/>
            <person name="Chen Z."/>
            <person name="Zheng W."/>
            <person name="Xu H."/>
            <person name="Zheng T."/>
        </authorList>
    </citation>
    <scope>NUCLEOTIDE SEQUENCE [LARGE SCALE GENOMIC DNA]</scope>
    <source>
        <strain evidence="9 10">LY01</strain>
    </source>
</reference>
<keyword evidence="3 4" id="KW-0413">Isomerase</keyword>
<keyword evidence="2 4" id="KW-0819">tRNA processing</keyword>
<evidence type="ECO:0000256" key="7">
    <source>
        <dbReference type="RuleBase" id="RU003792"/>
    </source>
</evidence>
<proteinExistence type="inferred from homology"/>
<dbReference type="InterPro" id="IPR020094">
    <property type="entry name" value="TruA/RsuA/RluB/E/F_N"/>
</dbReference>
<dbReference type="Pfam" id="PF01416">
    <property type="entry name" value="PseudoU_synth_1"/>
    <property type="match status" value="2"/>
</dbReference>
<feature type="binding site" evidence="4 6">
    <location>
        <position position="109"/>
    </location>
    <ligand>
        <name>substrate</name>
    </ligand>
</feature>
<dbReference type="eggNOG" id="COG0101">
    <property type="taxonomic scope" value="Bacteria"/>
</dbReference>
<dbReference type="HAMAP" id="MF_00171">
    <property type="entry name" value="TruA"/>
    <property type="match status" value="1"/>
</dbReference>
<reference evidence="10" key="2">
    <citation type="submission" date="2014-07" db="EMBL/GenBank/DDBJ databases">
        <title>Genome sequence of Mangrovimonas yunxiaonensis.</title>
        <authorList>
            <person name="Li Y."/>
            <person name="Zheng T."/>
        </authorList>
    </citation>
    <scope>NUCLEOTIDE SEQUENCE [LARGE SCALE GENOMIC DNA]</scope>
    <source>
        <strain evidence="10">LY01</strain>
    </source>
</reference>
<dbReference type="Proteomes" id="UP000028521">
    <property type="component" value="Unassembled WGS sequence"/>
</dbReference>
<evidence type="ECO:0000256" key="5">
    <source>
        <dbReference type="PIRSR" id="PIRSR001430-1"/>
    </source>
</evidence>
<keyword evidence="10" id="KW-1185">Reference proteome</keyword>
<dbReference type="Gene3D" id="3.30.70.580">
    <property type="entry name" value="Pseudouridine synthase I, catalytic domain, N-terminal subdomain"/>
    <property type="match status" value="1"/>
</dbReference>
<dbReference type="CDD" id="cd02570">
    <property type="entry name" value="PseudoU_synth_EcTruA"/>
    <property type="match status" value="1"/>
</dbReference>